<proteinExistence type="predicted"/>
<dbReference type="RefSeq" id="WP_035998592.1">
    <property type="nucleotide sequence ID" value="NZ_CP012747.1"/>
</dbReference>
<evidence type="ECO:0000313" key="2">
    <source>
        <dbReference type="Proteomes" id="UP000019146"/>
    </source>
</evidence>
<name>A0A0P0RIM8_9BURK</name>
<gene>
    <name evidence="1" type="ORF">K788_00003710</name>
</gene>
<dbReference type="GeneID" id="69971973"/>
<evidence type="ECO:0000313" key="1">
    <source>
        <dbReference type="EMBL" id="ALL68238.1"/>
    </source>
</evidence>
<dbReference type="AlphaFoldDB" id="A0A0P0RIM8"/>
<dbReference type="KEGG" id="bcai:K788_00003710"/>
<protein>
    <submittedName>
        <fullName evidence="1">Uncharacterized protein</fullName>
    </submittedName>
</protein>
<dbReference type="Proteomes" id="UP000019146">
    <property type="component" value="Chromosome 2"/>
</dbReference>
<sequence>MSAARSSFPVEFNLNAFFSAMPDSLKADARNGASHLKVLKAQGKCLQSHLMTSFSLEISAAQALDAAARSYGFTDYNQARDALLKTERDNASTLVARSSDAAALDTSSHPANTLSHLWVEQQKAWLEGGFFVDRSQMFGPDRFPADAVVTGLNIQFMGRPEGWHRGTTDNYAGAAFDGSESLIVSRSLLRMGFKNPTLSRQTSVLPPLLARANRLAHAGFRSFLVLENIRGVDDVKRFVEELLSTPNPFTPLVFGDDYSDFLCPEGVFDRLWTTSAYPIFIPMLETTMALAKTAPEVAKSLGVSEERALSLLMHVPRGHYLRIPPANPEAKA</sequence>
<reference evidence="1 2" key="1">
    <citation type="journal article" date="2014" name="Genome Announc.">
        <title>Draft Genome Sequence of the Haloacid-Degrading Burkholderia caribensis Strain MBA4.</title>
        <authorList>
            <person name="Pan Y."/>
            <person name="Kong K.F."/>
            <person name="Tsang J.S."/>
        </authorList>
    </citation>
    <scope>NUCLEOTIDE SEQUENCE [LARGE SCALE GENOMIC DNA]</scope>
    <source>
        <strain evidence="1 2">MBA4</strain>
    </source>
</reference>
<accession>A0A0P0RIM8</accession>
<dbReference type="EMBL" id="CP012747">
    <property type="protein sequence ID" value="ALL68238.1"/>
    <property type="molecule type" value="Genomic_DNA"/>
</dbReference>
<organism evidence="1 2">
    <name type="scientific">Paraburkholderia caribensis MBA4</name>
    <dbReference type="NCBI Taxonomy" id="1323664"/>
    <lineage>
        <taxon>Bacteria</taxon>
        <taxon>Pseudomonadati</taxon>
        <taxon>Pseudomonadota</taxon>
        <taxon>Betaproteobacteria</taxon>
        <taxon>Burkholderiales</taxon>
        <taxon>Burkholderiaceae</taxon>
        <taxon>Paraburkholderia</taxon>
    </lineage>
</organism>